<feature type="compositionally biased region" description="Basic and acidic residues" evidence="1">
    <location>
        <begin position="34"/>
        <end position="52"/>
    </location>
</feature>
<evidence type="ECO:0000313" key="2">
    <source>
        <dbReference type="EMBL" id="EHH69130.1"/>
    </source>
</evidence>
<comment type="caution">
    <text evidence="2">The sequence shown here is derived from an EMBL/GenBank/DDBJ whole genome shotgun (WGS) entry which is preliminary data.</text>
</comment>
<sequence length="52" mass="6051">MKIPRPERTGSPCRLSRIMNRKERFLKTINGKRSTSEKGNHGATERREHCQA</sequence>
<gene>
    <name evidence="2" type="ORF">GMO_04360</name>
</gene>
<proteinExistence type="predicted"/>
<protein>
    <submittedName>
        <fullName evidence="2">Uncharacterized protein</fullName>
    </submittedName>
</protein>
<organism evidence="2 3">
    <name type="scientific">Gluconobacter morbifer G707</name>
    <dbReference type="NCBI Taxonomy" id="1088869"/>
    <lineage>
        <taxon>Bacteria</taxon>
        <taxon>Pseudomonadati</taxon>
        <taxon>Pseudomonadota</taxon>
        <taxon>Alphaproteobacteria</taxon>
        <taxon>Acetobacterales</taxon>
        <taxon>Acetobacteraceae</taxon>
        <taxon>Gluconobacter</taxon>
    </lineage>
</organism>
<dbReference type="PATRIC" id="fig|1088869.3.peg.440"/>
<dbReference type="EMBL" id="AGQV01000001">
    <property type="protein sequence ID" value="EHH69130.1"/>
    <property type="molecule type" value="Genomic_DNA"/>
</dbReference>
<accession>G6XG21</accession>
<dbReference type="Proteomes" id="UP000004949">
    <property type="component" value="Unassembled WGS sequence"/>
</dbReference>
<reference evidence="2 3" key="1">
    <citation type="submission" date="2011-10" db="EMBL/GenBank/DDBJ databases">
        <title>Genome sequence of Gluconobacter morbifer G707, isolated from Drosophila gut.</title>
        <authorList>
            <person name="Lee W.-J."/>
            <person name="Kim E.-K."/>
        </authorList>
    </citation>
    <scope>NUCLEOTIDE SEQUENCE [LARGE SCALE GENOMIC DNA]</scope>
    <source>
        <strain evidence="2 3">G707</strain>
    </source>
</reference>
<dbReference type="AlphaFoldDB" id="G6XG21"/>
<evidence type="ECO:0000256" key="1">
    <source>
        <dbReference type="SAM" id="MobiDB-lite"/>
    </source>
</evidence>
<feature type="region of interest" description="Disordered" evidence="1">
    <location>
        <begin position="29"/>
        <end position="52"/>
    </location>
</feature>
<name>G6XG21_9PROT</name>
<evidence type="ECO:0000313" key="3">
    <source>
        <dbReference type="Proteomes" id="UP000004949"/>
    </source>
</evidence>
<keyword evidence="3" id="KW-1185">Reference proteome</keyword>